<dbReference type="Proteomes" id="UP000289738">
    <property type="component" value="Chromosome A05"/>
</dbReference>
<keyword evidence="1" id="KW-0812">Transmembrane</keyword>
<sequence>MCCANQAQMIKQHRQLSMSVRRTIENNEESGIRSSKTCQSFVATAGGHRELNFIKKYVRNYTTREVQNVSELEDAKEFGKYLLRMKKKNQNFHLSLNLRLINQLRLFFGPTQEAGLLVSILKMLFHSISLRIQTYNILMVLGTTSDFHVMVSLLGLSDVVTFSVLIFIRGVKLYVFWCISVLIEFFEYRHLWILVYLDHKF</sequence>
<organism evidence="2 3">
    <name type="scientific">Arachis hypogaea</name>
    <name type="common">Peanut</name>
    <dbReference type="NCBI Taxonomy" id="3818"/>
    <lineage>
        <taxon>Eukaryota</taxon>
        <taxon>Viridiplantae</taxon>
        <taxon>Streptophyta</taxon>
        <taxon>Embryophyta</taxon>
        <taxon>Tracheophyta</taxon>
        <taxon>Spermatophyta</taxon>
        <taxon>Magnoliopsida</taxon>
        <taxon>eudicotyledons</taxon>
        <taxon>Gunneridae</taxon>
        <taxon>Pentapetalae</taxon>
        <taxon>rosids</taxon>
        <taxon>fabids</taxon>
        <taxon>Fabales</taxon>
        <taxon>Fabaceae</taxon>
        <taxon>Papilionoideae</taxon>
        <taxon>50 kb inversion clade</taxon>
        <taxon>dalbergioids sensu lato</taxon>
        <taxon>Dalbergieae</taxon>
        <taxon>Pterocarpus clade</taxon>
        <taxon>Arachis</taxon>
    </lineage>
</organism>
<accession>A0A445D1T4</accession>
<feature type="transmembrane region" description="Helical" evidence="1">
    <location>
        <begin position="174"/>
        <end position="197"/>
    </location>
</feature>
<name>A0A445D1T4_ARAHY</name>
<keyword evidence="3" id="KW-1185">Reference proteome</keyword>
<evidence type="ECO:0000313" key="3">
    <source>
        <dbReference type="Proteomes" id="UP000289738"/>
    </source>
</evidence>
<dbReference type="AlphaFoldDB" id="A0A445D1T4"/>
<feature type="transmembrane region" description="Helical" evidence="1">
    <location>
        <begin position="147"/>
        <end position="168"/>
    </location>
</feature>
<evidence type="ECO:0000256" key="1">
    <source>
        <dbReference type="SAM" id="Phobius"/>
    </source>
</evidence>
<keyword evidence="1" id="KW-1133">Transmembrane helix</keyword>
<reference evidence="2 3" key="1">
    <citation type="submission" date="2019-01" db="EMBL/GenBank/DDBJ databases">
        <title>Sequencing of cultivated peanut Arachis hypogaea provides insights into genome evolution and oil improvement.</title>
        <authorList>
            <person name="Chen X."/>
        </authorList>
    </citation>
    <scope>NUCLEOTIDE SEQUENCE [LARGE SCALE GENOMIC DNA]</scope>
    <source>
        <strain evidence="3">cv. Fuhuasheng</strain>
        <tissue evidence="2">Leaves</tissue>
    </source>
</reference>
<evidence type="ECO:0000313" key="2">
    <source>
        <dbReference type="EMBL" id="RYR57141.1"/>
    </source>
</evidence>
<comment type="caution">
    <text evidence="2">The sequence shown here is derived from an EMBL/GenBank/DDBJ whole genome shotgun (WGS) entry which is preliminary data.</text>
</comment>
<proteinExistence type="predicted"/>
<gene>
    <name evidence="2" type="ORF">Ahy_A05g022882</name>
</gene>
<protein>
    <submittedName>
        <fullName evidence="2">Uncharacterized protein</fullName>
    </submittedName>
</protein>
<dbReference type="PANTHER" id="PTHR47718">
    <property type="entry name" value="OS01G0519700 PROTEIN"/>
    <property type="match status" value="1"/>
</dbReference>
<dbReference type="PANTHER" id="PTHR47718:SF13">
    <property type="entry name" value="OS09G0290500 PROTEIN"/>
    <property type="match status" value="1"/>
</dbReference>
<keyword evidence="1" id="KW-0472">Membrane</keyword>
<dbReference type="EMBL" id="SDMP01000005">
    <property type="protein sequence ID" value="RYR57141.1"/>
    <property type="molecule type" value="Genomic_DNA"/>
</dbReference>